<feature type="region of interest" description="Disordered" evidence="1">
    <location>
        <begin position="1"/>
        <end position="29"/>
    </location>
</feature>
<protein>
    <submittedName>
        <fullName evidence="2">Uncharacterized protein</fullName>
    </submittedName>
</protein>
<dbReference type="Proteomes" id="UP000266841">
    <property type="component" value="Unassembled WGS sequence"/>
</dbReference>
<reference evidence="2 3" key="1">
    <citation type="journal article" date="2012" name="Genome Biol.">
        <title>Genome and low-iron response of an oceanic diatom adapted to chronic iron limitation.</title>
        <authorList>
            <person name="Lommer M."/>
            <person name="Specht M."/>
            <person name="Roy A.S."/>
            <person name="Kraemer L."/>
            <person name="Andreson R."/>
            <person name="Gutowska M.A."/>
            <person name="Wolf J."/>
            <person name="Bergner S.V."/>
            <person name="Schilhabel M.B."/>
            <person name="Klostermeier U.C."/>
            <person name="Beiko R.G."/>
            <person name="Rosenstiel P."/>
            <person name="Hippler M."/>
            <person name="Laroche J."/>
        </authorList>
    </citation>
    <scope>NUCLEOTIDE SEQUENCE [LARGE SCALE GENOMIC DNA]</scope>
    <source>
        <strain evidence="2 3">CCMP1005</strain>
    </source>
</reference>
<dbReference type="AlphaFoldDB" id="K0SH71"/>
<gene>
    <name evidence="2" type="ORF">THAOC_14947</name>
</gene>
<evidence type="ECO:0000256" key="1">
    <source>
        <dbReference type="SAM" id="MobiDB-lite"/>
    </source>
</evidence>
<name>K0SH71_THAOC</name>
<sequence>MIRTAATGSYRPYHGVHAEPPAAPGGPRKAELSLLEGLLSTSTMRARRAEPTDLRHQISAARWCTKDPKTMGPNRRNPRIGA</sequence>
<evidence type="ECO:0000313" key="2">
    <source>
        <dbReference type="EMBL" id="EJK64329.1"/>
    </source>
</evidence>
<proteinExistence type="predicted"/>
<dbReference type="EMBL" id="AGNL01017376">
    <property type="protein sequence ID" value="EJK64329.1"/>
    <property type="molecule type" value="Genomic_DNA"/>
</dbReference>
<accession>K0SH71</accession>
<organism evidence="2 3">
    <name type="scientific">Thalassiosira oceanica</name>
    <name type="common">Marine diatom</name>
    <dbReference type="NCBI Taxonomy" id="159749"/>
    <lineage>
        <taxon>Eukaryota</taxon>
        <taxon>Sar</taxon>
        <taxon>Stramenopiles</taxon>
        <taxon>Ochrophyta</taxon>
        <taxon>Bacillariophyta</taxon>
        <taxon>Coscinodiscophyceae</taxon>
        <taxon>Thalassiosirophycidae</taxon>
        <taxon>Thalassiosirales</taxon>
        <taxon>Thalassiosiraceae</taxon>
        <taxon>Thalassiosira</taxon>
    </lineage>
</organism>
<feature type="region of interest" description="Disordered" evidence="1">
    <location>
        <begin position="63"/>
        <end position="82"/>
    </location>
</feature>
<evidence type="ECO:0000313" key="3">
    <source>
        <dbReference type="Proteomes" id="UP000266841"/>
    </source>
</evidence>
<comment type="caution">
    <text evidence="2">The sequence shown here is derived from an EMBL/GenBank/DDBJ whole genome shotgun (WGS) entry which is preliminary data.</text>
</comment>
<keyword evidence="3" id="KW-1185">Reference proteome</keyword>
<feature type="non-terminal residue" evidence="2">
    <location>
        <position position="82"/>
    </location>
</feature>